<accession>A0ACC2UAL4</accession>
<comment type="caution">
    <text evidence="1">The sequence shown here is derived from an EMBL/GenBank/DDBJ whole genome shotgun (WGS) entry which is preliminary data.</text>
</comment>
<name>A0ACC2UAL4_9FUNG</name>
<evidence type="ECO:0000313" key="1">
    <source>
        <dbReference type="EMBL" id="KAJ9083928.1"/>
    </source>
</evidence>
<proteinExistence type="predicted"/>
<dbReference type="EMBL" id="QTSX02000906">
    <property type="protein sequence ID" value="KAJ9083928.1"/>
    <property type="molecule type" value="Genomic_DNA"/>
</dbReference>
<evidence type="ECO:0000313" key="2">
    <source>
        <dbReference type="Proteomes" id="UP001165960"/>
    </source>
</evidence>
<reference evidence="1" key="1">
    <citation type="submission" date="2022-04" db="EMBL/GenBank/DDBJ databases">
        <title>Genome of the entomopathogenic fungus Entomophthora muscae.</title>
        <authorList>
            <person name="Elya C."/>
            <person name="Lovett B.R."/>
            <person name="Lee E."/>
            <person name="Macias A.M."/>
            <person name="Hajek A.E."/>
            <person name="De Bivort B.L."/>
            <person name="Kasson M.T."/>
            <person name="De Fine Licht H.H."/>
            <person name="Stajich J.E."/>
        </authorList>
    </citation>
    <scope>NUCLEOTIDE SEQUENCE</scope>
    <source>
        <strain evidence="1">Berkeley</strain>
    </source>
</reference>
<sequence>MVASAKKIKIIKKHPKRFQRHQSDRYAKLKNSSWRKPKGIDNCVRRRFKGKIVMPNIGYGSDKRTKHMMPNGLKSFLIRCPADLELLLMHNDKYAAVLAAGLSSKSRIPIIERAAQLNIKVMKPNSRLRTEEK</sequence>
<gene>
    <name evidence="1" type="primary">RPL32_3</name>
    <name evidence="1" type="ORF">DSO57_1029564</name>
</gene>
<keyword evidence="1" id="KW-0687">Ribonucleoprotein</keyword>
<dbReference type="Proteomes" id="UP001165960">
    <property type="component" value="Unassembled WGS sequence"/>
</dbReference>
<organism evidence="1 2">
    <name type="scientific">Entomophthora muscae</name>
    <dbReference type="NCBI Taxonomy" id="34485"/>
    <lineage>
        <taxon>Eukaryota</taxon>
        <taxon>Fungi</taxon>
        <taxon>Fungi incertae sedis</taxon>
        <taxon>Zoopagomycota</taxon>
        <taxon>Entomophthoromycotina</taxon>
        <taxon>Entomophthoromycetes</taxon>
        <taxon>Entomophthorales</taxon>
        <taxon>Entomophthoraceae</taxon>
        <taxon>Entomophthora</taxon>
    </lineage>
</organism>
<keyword evidence="1" id="KW-0689">Ribosomal protein</keyword>
<protein>
    <submittedName>
        <fullName evidence="1">60S ribosomal protein L32</fullName>
    </submittedName>
</protein>
<keyword evidence="2" id="KW-1185">Reference proteome</keyword>